<dbReference type="EMBL" id="DVGZ01000082">
    <property type="protein sequence ID" value="HIR47547.1"/>
    <property type="molecule type" value="Genomic_DNA"/>
</dbReference>
<comment type="caution">
    <text evidence="2">The sequence shown here is derived from an EMBL/GenBank/DDBJ whole genome shotgun (WGS) entry which is preliminary data.</text>
</comment>
<evidence type="ECO:0000313" key="3">
    <source>
        <dbReference type="Proteomes" id="UP000824242"/>
    </source>
</evidence>
<feature type="compositionally biased region" description="Polar residues" evidence="1">
    <location>
        <begin position="365"/>
        <end position="377"/>
    </location>
</feature>
<reference evidence="2" key="2">
    <citation type="journal article" date="2021" name="PeerJ">
        <title>Extensive microbial diversity within the chicken gut microbiome revealed by metagenomics and culture.</title>
        <authorList>
            <person name="Gilroy R."/>
            <person name="Ravi A."/>
            <person name="Getino M."/>
            <person name="Pursley I."/>
            <person name="Horton D.L."/>
            <person name="Alikhan N.F."/>
            <person name="Baker D."/>
            <person name="Gharbi K."/>
            <person name="Hall N."/>
            <person name="Watson M."/>
            <person name="Adriaenssens E.M."/>
            <person name="Foster-Nyarko E."/>
            <person name="Jarju S."/>
            <person name="Secka A."/>
            <person name="Antonio M."/>
            <person name="Oren A."/>
            <person name="Chaudhuri R.R."/>
            <person name="La Ragione R."/>
            <person name="Hildebrand F."/>
            <person name="Pallen M.J."/>
        </authorList>
    </citation>
    <scope>NUCLEOTIDE SEQUENCE</scope>
    <source>
        <strain evidence="2">ChiSxjej1B13-7958</strain>
    </source>
</reference>
<dbReference type="Proteomes" id="UP000824242">
    <property type="component" value="Unassembled WGS sequence"/>
</dbReference>
<proteinExistence type="predicted"/>
<sequence>MARKTVLDAVRIAARRLFRAPALDRTLSSAGEAFFQLDSALSPVPDRVSLSPAVRLSAEKGQLVEKTISFDAQQRATESVVRGEIPFSAAGMEKRAAFLRKAPGLTETGGDRTAAETFAAVWTKEQTERQRTGTELWRSAAQTAVENLRDPAVQAVKSISRRDGSQAEMAETAKLPETMRSTAVLPIGTLLSTIVPRSVENIIFGKKQAVEEAMRTAAALTPQRKQNAAVFAWDQNSAVSSAQSVFDNIPTAGTNNAAIRQMAGAAAAEIAAVWKTPGSGTAENTAAGQTIRTGKAGIMQAEGRAERSSAFSTGTLSLVENSPALSFPRTAQREAGDSERIRLPLSHPAGEEALSSVPRPVRENASASTTAEQTARSSPAVRRKEAAPTSEEFWNQWARRFAGELHSSPEGVHG</sequence>
<gene>
    <name evidence="2" type="ORF">IAB89_07820</name>
</gene>
<organism evidence="2 3">
    <name type="scientific">Candidatus Caccousia avicola</name>
    <dbReference type="NCBI Taxonomy" id="2840721"/>
    <lineage>
        <taxon>Bacteria</taxon>
        <taxon>Bacillati</taxon>
        <taxon>Bacillota</taxon>
        <taxon>Clostridia</taxon>
        <taxon>Eubacteriales</taxon>
        <taxon>Oscillospiraceae</taxon>
        <taxon>Oscillospiraceae incertae sedis</taxon>
        <taxon>Candidatus Caccousia</taxon>
    </lineage>
</organism>
<feature type="compositionally biased region" description="Basic and acidic residues" evidence="1">
    <location>
        <begin position="331"/>
        <end position="342"/>
    </location>
</feature>
<protein>
    <submittedName>
        <fullName evidence="2">Uncharacterized protein</fullName>
    </submittedName>
</protein>
<evidence type="ECO:0000256" key="1">
    <source>
        <dbReference type="SAM" id="MobiDB-lite"/>
    </source>
</evidence>
<evidence type="ECO:0000313" key="2">
    <source>
        <dbReference type="EMBL" id="HIR47547.1"/>
    </source>
</evidence>
<name>A0A9D1AMW7_9FIRM</name>
<feature type="region of interest" description="Disordered" evidence="1">
    <location>
        <begin position="329"/>
        <end position="391"/>
    </location>
</feature>
<reference evidence="2" key="1">
    <citation type="submission" date="2020-10" db="EMBL/GenBank/DDBJ databases">
        <authorList>
            <person name="Gilroy R."/>
        </authorList>
    </citation>
    <scope>NUCLEOTIDE SEQUENCE</scope>
    <source>
        <strain evidence="2">ChiSxjej1B13-7958</strain>
    </source>
</reference>
<dbReference type="AlphaFoldDB" id="A0A9D1AMW7"/>
<accession>A0A9D1AMW7</accession>